<organism evidence="1 2">
    <name type="scientific">Durusdinium trenchii</name>
    <dbReference type="NCBI Taxonomy" id="1381693"/>
    <lineage>
        <taxon>Eukaryota</taxon>
        <taxon>Sar</taxon>
        <taxon>Alveolata</taxon>
        <taxon>Dinophyceae</taxon>
        <taxon>Suessiales</taxon>
        <taxon>Symbiodiniaceae</taxon>
        <taxon>Durusdinium</taxon>
    </lineage>
</organism>
<dbReference type="EMBL" id="CAXAMM010010298">
    <property type="protein sequence ID" value="CAK9022995.1"/>
    <property type="molecule type" value="Genomic_DNA"/>
</dbReference>
<evidence type="ECO:0000313" key="1">
    <source>
        <dbReference type="EMBL" id="CAK9022995.1"/>
    </source>
</evidence>
<proteinExistence type="predicted"/>
<accession>A0ABP0K876</accession>
<feature type="non-terminal residue" evidence="1">
    <location>
        <position position="226"/>
    </location>
</feature>
<protein>
    <submittedName>
        <fullName evidence="1">AsmA_2 domain-containing protein</fullName>
    </submittedName>
</protein>
<evidence type="ECO:0000313" key="2">
    <source>
        <dbReference type="Proteomes" id="UP001642464"/>
    </source>
</evidence>
<reference evidence="1 2" key="1">
    <citation type="submission" date="2024-02" db="EMBL/GenBank/DDBJ databases">
        <authorList>
            <person name="Chen Y."/>
            <person name="Shah S."/>
            <person name="Dougan E. K."/>
            <person name="Thang M."/>
            <person name="Chan C."/>
        </authorList>
    </citation>
    <scope>NUCLEOTIDE SEQUENCE [LARGE SCALE GENOMIC DNA]</scope>
</reference>
<comment type="caution">
    <text evidence="1">The sequence shown here is derived from an EMBL/GenBank/DDBJ whole genome shotgun (WGS) entry which is preliminary data.</text>
</comment>
<sequence length="226" mass="25688">MGWTPVSWDAIRSTLLWFLLLLIGAVAVGGAYAYHFWTRSDEFIDHAVRKKLAEIAPDWDIDFQSFQLTPEGRLDLLNVVVRPVSSNSPLARMPRVGVQLDRDLLLKHQRIVVRKVVLDEPEVLLIRTQNGEWNWHGARLPKPSDEGSPEWSIVDGRIRLRLEQPTGRPLEMEGENLRLTMLPEAYRRYRYRATGHFGPLGGLSVKGHFDGNTGEWFVAGAAGDIR</sequence>
<gene>
    <name evidence="1" type="ORF">SCF082_LOCUS16018</name>
</gene>
<dbReference type="Proteomes" id="UP001642464">
    <property type="component" value="Unassembled WGS sequence"/>
</dbReference>
<keyword evidence="2" id="KW-1185">Reference proteome</keyword>
<name>A0ABP0K876_9DINO</name>